<dbReference type="PATRIC" id="fig|1280954.3.peg.898"/>
<evidence type="ECO:0000313" key="3">
    <source>
        <dbReference type="Proteomes" id="UP000027100"/>
    </source>
</evidence>
<name>A0A062VLR8_9PROT</name>
<dbReference type="InterPro" id="IPR010982">
    <property type="entry name" value="Lambda_DNA-bd_dom_sf"/>
</dbReference>
<dbReference type="SUPFAM" id="SSF47413">
    <property type="entry name" value="lambda repressor-like DNA-binding domains"/>
    <property type="match status" value="1"/>
</dbReference>
<dbReference type="Gene3D" id="1.10.260.40">
    <property type="entry name" value="lambda repressor-like DNA-binding domains"/>
    <property type="match status" value="1"/>
</dbReference>
<evidence type="ECO:0000313" key="2">
    <source>
        <dbReference type="EMBL" id="KCZ99605.1"/>
    </source>
</evidence>
<proteinExistence type="predicted"/>
<dbReference type="EMBL" id="ARYM01000004">
    <property type="protein sequence ID" value="KCZ99605.1"/>
    <property type="molecule type" value="Genomic_DNA"/>
</dbReference>
<protein>
    <submittedName>
        <fullName evidence="2">Helix-turn-helix domain-containing protein</fullName>
    </submittedName>
</protein>
<dbReference type="STRING" id="1280954.HPO_04430"/>
<sequence length="135" mass="14722">MNHCAAQNPQKSAAHKNDIMIAIYTEICYTEAIMISLLTPAKAQLQLAENLRERRLAMGLTQAGLAARSGVALATLRKFERTGAASIETLLKLLTVVGGLEEVIKATTPIESEFSSIDEVIKADTKPKRKIGWRS</sequence>
<dbReference type="SMART" id="SM00530">
    <property type="entry name" value="HTH_XRE"/>
    <property type="match status" value="1"/>
</dbReference>
<gene>
    <name evidence="2" type="ORF">HPO_04430</name>
</gene>
<dbReference type="Pfam" id="PF01381">
    <property type="entry name" value="HTH_3"/>
    <property type="match status" value="1"/>
</dbReference>
<accession>A0A062VLR8</accession>
<feature type="domain" description="HTH cro/C1-type" evidence="1">
    <location>
        <begin position="51"/>
        <end position="103"/>
    </location>
</feature>
<reference evidence="2 3" key="1">
    <citation type="journal article" date="2014" name="Antonie Van Leeuwenhoek">
        <title>Hyphomonas beringensis sp. nov. and Hyphomonas chukchiensis sp. nov., isolated from surface seawater of the Bering Sea and Chukchi Sea.</title>
        <authorList>
            <person name="Li C."/>
            <person name="Lai Q."/>
            <person name="Li G."/>
            <person name="Dong C."/>
            <person name="Wang J."/>
            <person name="Liao Y."/>
            <person name="Shao Z."/>
        </authorList>
    </citation>
    <scope>NUCLEOTIDE SEQUENCE [LARGE SCALE GENOMIC DNA]</scope>
    <source>
        <strain evidence="2 3">PS728</strain>
    </source>
</reference>
<dbReference type="eggNOG" id="COG1396">
    <property type="taxonomic scope" value="Bacteria"/>
</dbReference>
<comment type="caution">
    <text evidence="2">The sequence shown here is derived from an EMBL/GenBank/DDBJ whole genome shotgun (WGS) entry which is preliminary data.</text>
</comment>
<dbReference type="CDD" id="cd00093">
    <property type="entry name" value="HTH_XRE"/>
    <property type="match status" value="1"/>
</dbReference>
<dbReference type="PROSITE" id="PS50943">
    <property type="entry name" value="HTH_CROC1"/>
    <property type="match status" value="1"/>
</dbReference>
<dbReference type="InterPro" id="IPR001387">
    <property type="entry name" value="Cro/C1-type_HTH"/>
</dbReference>
<organism evidence="2 3">
    <name type="scientific">Hyphomonas polymorpha PS728</name>
    <dbReference type="NCBI Taxonomy" id="1280954"/>
    <lineage>
        <taxon>Bacteria</taxon>
        <taxon>Pseudomonadati</taxon>
        <taxon>Pseudomonadota</taxon>
        <taxon>Alphaproteobacteria</taxon>
        <taxon>Hyphomonadales</taxon>
        <taxon>Hyphomonadaceae</taxon>
        <taxon>Hyphomonas</taxon>
    </lineage>
</organism>
<keyword evidence="3" id="KW-1185">Reference proteome</keyword>
<evidence type="ECO:0000259" key="1">
    <source>
        <dbReference type="PROSITE" id="PS50943"/>
    </source>
</evidence>
<dbReference type="GO" id="GO:0003677">
    <property type="term" value="F:DNA binding"/>
    <property type="evidence" value="ECO:0007669"/>
    <property type="project" value="InterPro"/>
</dbReference>
<dbReference type="AlphaFoldDB" id="A0A062VLR8"/>
<dbReference type="Proteomes" id="UP000027100">
    <property type="component" value="Unassembled WGS sequence"/>
</dbReference>